<dbReference type="Pfam" id="PF02373">
    <property type="entry name" value="JmjC"/>
    <property type="match status" value="1"/>
</dbReference>
<feature type="region of interest" description="Disordered" evidence="4">
    <location>
        <begin position="131"/>
        <end position="161"/>
    </location>
</feature>
<dbReference type="PANTHER" id="PTHR12549">
    <property type="entry name" value="JMJC DOMAIN-CONTAINING HISTONE DEMETHYLATION PROTEIN"/>
    <property type="match status" value="1"/>
</dbReference>
<dbReference type="GO" id="GO:0032454">
    <property type="term" value="F:histone H3K9 demethylase activity"/>
    <property type="evidence" value="ECO:0007669"/>
    <property type="project" value="InterPro"/>
</dbReference>
<dbReference type="GO" id="GO:0000118">
    <property type="term" value="C:histone deacetylase complex"/>
    <property type="evidence" value="ECO:0007669"/>
    <property type="project" value="TreeGrafter"/>
</dbReference>
<dbReference type="GO" id="GO:0046872">
    <property type="term" value="F:metal ion binding"/>
    <property type="evidence" value="ECO:0007669"/>
    <property type="project" value="UniProtKB-KW"/>
</dbReference>
<keyword evidence="7" id="KW-1185">Reference proteome</keyword>
<dbReference type="InterPro" id="IPR045109">
    <property type="entry name" value="LSDs-like"/>
</dbReference>
<dbReference type="GO" id="GO:0003712">
    <property type="term" value="F:transcription coregulator activity"/>
    <property type="evidence" value="ECO:0007669"/>
    <property type="project" value="TreeGrafter"/>
</dbReference>
<organism evidence="6 7">
    <name type="scientific">Mycena citricolor</name>
    <dbReference type="NCBI Taxonomy" id="2018698"/>
    <lineage>
        <taxon>Eukaryota</taxon>
        <taxon>Fungi</taxon>
        <taxon>Dikarya</taxon>
        <taxon>Basidiomycota</taxon>
        <taxon>Agaricomycotina</taxon>
        <taxon>Agaricomycetes</taxon>
        <taxon>Agaricomycetidae</taxon>
        <taxon>Agaricales</taxon>
        <taxon>Marasmiineae</taxon>
        <taxon>Mycenaceae</taxon>
        <taxon>Mycena</taxon>
    </lineage>
</organism>
<protein>
    <recommendedName>
        <fullName evidence="5">JmjC domain-containing protein</fullName>
    </recommendedName>
</protein>
<dbReference type="GO" id="GO:0031490">
    <property type="term" value="F:chromatin DNA binding"/>
    <property type="evidence" value="ECO:0007669"/>
    <property type="project" value="TreeGrafter"/>
</dbReference>
<feature type="domain" description="JmjC" evidence="5">
    <location>
        <begin position="656"/>
        <end position="826"/>
    </location>
</feature>
<evidence type="ECO:0000313" key="7">
    <source>
        <dbReference type="Proteomes" id="UP001295794"/>
    </source>
</evidence>
<dbReference type="GO" id="GO:0000785">
    <property type="term" value="C:chromatin"/>
    <property type="evidence" value="ECO:0007669"/>
    <property type="project" value="TreeGrafter"/>
</dbReference>
<evidence type="ECO:0000256" key="2">
    <source>
        <dbReference type="ARBA" id="ARBA00022723"/>
    </source>
</evidence>
<evidence type="ECO:0000313" key="6">
    <source>
        <dbReference type="EMBL" id="CAK5262632.1"/>
    </source>
</evidence>
<comment type="subcellular location">
    <subcellularLocation>
        <location evidence="1">Nucleus</location>
    </subcellularLocation>
</comment>
<dbReference type="Gene3D" id="2.60.120.650">
    <property type="entry name" value="Cupin"/>
    <property type="match status" value="1"/>
</dbReference>
<sequence>MATTSSVPRTGSLSHILNDSPPTPVQSHAISSRLPSHSPMPNESANRPDHRIGTDPWLSYARVGHTSPSGPSPRHISVHTSPQSIGSHAQYPAAIPSITRWRASDYNLDMHARAAALETTSAHIQKLAQMSNTPRPPHVSPYIHPLQTFSMPASPAVPRTPDLADYQMSERASTRLIGRPQVSYEETGNVNPSYPIQSTSHLPQKRGASDSSENDDRPPRFRRKLNSKQKESKAAGASNKRPGSSKRSAKVDSVAGDPPDMIYQLSPKLPIDRSDVSFTILPVRLSSEANLTREPQTSRCMSNRFKSKGFPHCVSCTRRWVGDTCRFQNLRSFFYTSTGELAGFCFYERRDQPAVQMEYPSNWNAPLTKTHFQLIKKTIATALLPILREELEHTQHSAVIYRPRENEVRATCDSCLTSIFACSWMCRLCGREACKECFERVKDLTVVEVNTEQDMADQRARKDKQAHCNPFFLTCHKRNDHGAKDFSPVTRFVKKELEQAIRDMELFAVPADSAGSLAGYRPTLPMSPSIAVSGEIPFHQIKRFKDAELSEQTFALLWAQGEPVLVTDTGSKLKLDWDPQYFIENHGSEDCLLIDCQSDQSTRRTVKEFFSTFGKYEDRNQCWKLKDWPPSSDFKTSFPKLYEDFSQAVPIPNYVRRDGVLNIASHFPSNTVSPDLGPKMYNAYANLAEEGNKGSTRLHMDMADALNILTYAAPCPDGSPGYAAWDIFRAEDSFQIRQFLAEQHRQLGQDPIHSQQIYLEDDMRLRLWQERGVKSYRILQKTGEAVFIPAGCAHQVRNMSDCIKIAVDFVSLENVQRCATLTKEFRQVNTSKLWKEDVLQLRTMMWFAWLSCLMQENNSQS</sequence>
<feature type="region of interest" description="Disordered" evidence="4">
    <location>
        <begin position="174"/>
        <end position="258"/>
    </location>
</feature>
<evidence type="ECO:0000259" key="5">
    <source>
        <dbReference type="PROSITE" id="PS51184"/>
    </source>
</evidence>
<dbReference type="AlphaFoldDB" id="A0AAD2JUI5"/>
<dbReference type="EMBL" id="CAVNYO010000022">
    <property type="protein sequence ID" value="CAK5262632.1"/>
    <property type="molecule type" value="Genomic_DNA"/>
</dbReference>
<keyword evidence="3" id="KW-0539">Nucleus</keyword>
<evidence type="ECO:0000256" key="1">
    <source>
        <dbReference type="ARBA" id="ARBA00004123"/>
    </source>
</evidence>
<dbReference type="Proteomes" id="UP001295794">
    <property type="component" value="Unassembled WGS sequence"/>
</dbReference>
<feature type="compositionally biased region" description="Polar residues" evidence="4">
    <location>
        <begin position="25"/>
        <end position="45"/>
    </location>
</feature>
<feature type="compositionally biased region" description="Polar residues" evidence="4">
    <location>
        <begin position="184"/>
        <end position="202"/>
    </location>
</feature>
<dbReference type="PROSITE" id="PS51184">
    <property type="entry name" value="JMJC"/>
    <property type="match status" value="1"/>
</dbReference>
<dbReference type="InterPro" id="IPR003347">
    <property type="entry name" value="JmjC_dom"/>
</dbReference>
<keyword evidence="2" id="KW-0479">Metal-binding</keyword>
<evidence type="ECO:0000256" key="4">
    <source>
        <dbReference type="SAM" id="MobiDB-lite"/>
    </source>
</evidence>
<feature type="compositionally biased region" description="Polar residues" evidence="4">
    <location>
        <begin position="1"/>
        <end position="17"/>
    </location>
</feature>
<evidence type="ECO:0000256" key="3">
    <source>
        <dbReference type="ARBA" id="ARBA00023242"/>
    </source>
</evidence>
<comment type="caution">
    <text evidence="6">The sequence shown here is derived from an EMBL/GenBank/DDBJ whole genome shotgun (WGS) entry which is preliminary data.</text>
</comment>
<proteinExistence type="predicted"/>
<dbReference type="SMART" id="SM00558">
    <property type="entry name" value="JmjC"/>
    <property type="match status" value="1"/>
</dbReference>
<feature type="compositionally biased region" description="Polar residues" evidence="4">
    <location>
        <begin position="78"/>
        <end position="87"/>
    </location>
</feature>
<reference evidence="6" key="1">
    <citation type="submission" date="2023-11" db="EMBL/GenBank/DDBJ databases">
        <authorList>
            <person name="De Vega J J."/>
            <person name="De Vega J J."/>
        </authorList>
    </citation>
    <scope>NUCLEOTIDE SEQUENCE</scope>
</reference>
<accession>A0AAD2JUI5</accession>
<dbReference type="SUPFAM" id="SSF51197">
    <property type="entry name" value="Clavaminate synthase-like"/>
    <property type="match status" value="1"/>
</dbReference>
<dbReference type="GO" id="GO:0006357">
    <property type="term" value="P:regulation of transcription by RNA polymerase II"/>
    <property type="evidence" value="ECO:0007669"/>
    <property type="project" value="TreeGrafter"/>
</dbReference>
<feature type="region of interest" description="Disordered" evidence="4">
    <location>
        <begin position="1"/>
        <end position="87"/>
    </location>
</feature>
<dbReference type="PANTHER" id="PTHR12549:SF38">
    <property type="entry name" value="JMJC DOMAIN-CONTAINING HISTONE DEMETHYLASE 2, ISOFORM A"/>
    <property type="match status" value="1"/>
</dbReference>
<name>A0AAD2JUI5_9AGAR</name>
<gene>
    <name evidence="6" type="ORF">MYCIT1_LOCUS1511</name>
</gene>